<keyword evidence="3" id="KW-1185">Reference proteome</keyword>
<dbReference type="RefSeq" id="WP_179905287.1">
    <property type="nucleotide sequence ID" value="NZ_JACBXS010000009.1"/>
</dbReference>
<protein>
    <submittedName>
        <fullName evidence="2">Membrane integrity-associated transporter subunit PqiC</fullName>
    </submittedName>
</protein>
<evidence type="ECO:0000313" key="2">
    <source>
        <dbReference type="EMBL" id="NYS24581.1"/>
    </source>
</evidence>
<sequence>MIAARAAVMTVVLLALSGCGGLLGLGEATRALDAYELRAPTDTPQATRSLARSLIVEPPTSGGGLATDRIMIRPTPLQAFYLSGARWTEEAPVMLQTLMVRSFEDANALRHVGRRALPGGFSDFTLVSELTDFQAEVIADDSLQVRVRLTARLVRDDDGQVLASRSFQSVVPVASEETLPVVEGFNAATNAILRDLTVWALGRIGARLSS</sequence>
<organism evidence="2 3">
    <name type="scientific">Rhabdonatronobacter sediminivivens</name>
    <dbReference type="NCBI Taxonomy" id="2743469"/>
    <lineage>
        <taxon>Bacteria</taxon>
        <taxon>Pseudomonadati</taxon>
        <taxon>Pseudomonadota</taxon>
        <taxon>Alphaproteobacteria</taxon>
        <taxon>Rhodobacterales</taxon>
        <taxon>Paracoccaceae</taxon>
        <taxon>Rhabdonatronobacter</taxon>
    </lineage>
</organism>
<proteinExistence type="predicted"/>
<dbReference type="Proteomes" id="UP000529417">
    <property type="component" value="Unassembled WGS sequence"/>
</dbReference>
<accession>A0A7Z0HYD7</accession>
<gene>
    <name evidence="2" type="ORF">HUK65_06210</name>
</gene>
<feature type="domain" description="ABC-type transport auxiliary lipoprotein component" evidence="1">
    <location>
        <begin position="35"/>
        <end position="195"/>
    </location>
</feature>
<dbReference type="Pfam" id="PF03886">
    <property type="entry name" value="ABC_trans_aux"/>
    <property type="match status" value="1"/>
</dbReference>
<reference evidence="2 3" key="1">
    <citation type="journal article" date="2000" name="Arch. Microbiol.">
        <title>Rhodobaca bogoriensis gen. nov. and sp. nov., an alkaliphilic purple nonsulfur bacterium from African Rift Valley soda lakes.</title>
        <authorList>
            <person name="Milford A.D."/>
            <person name="Achenbach L.A."/>
            <person name="Jung D.O."/>
            <person name="Madigan M.T."/>
        </authorList>
    </citation>
    <scope>NUCLEOTIDE SEQUENCE [LARGE SCALE GENOMIC DNA]</scope>
    <source>
        <strain evidence="2 3">2376</strain>
    </source>
</reference>
<dbReference type="EMBL" id="JACBXS010000009">
    <property type="protein sequence ID" value="NYS24581.1"/>
    <property type="molecule type" value="Genomic_DNA"/>
</dbReference>
<evidence type="ECO:0000259" key="1">
    <source>
        <dbReference type="Pfam" id="PF03886"/>
    </source>
</evidence>
<dbReference type="PROSITE" id="PS51257">
    <property type="entry name" value="PROKAR_LIPOPROTEIN"/>
    <property type="match status" value="1"/>
</dbReference>
<dbReference type="InterPro" id="IPR005586">
    <property type="entry name" value="ABC_trans_aux"/>
</dbReference>
<evidence type="ECO:0000313" key="3">
    <source>
        <dbReference type="Proteomes" id="UP000529417"/>
    </source>
</evidence>
<name>A0A7Z0HYD7_9RHOB</name>
<dbReference type="Gene3D" id="3.40.50.10610">
    <property type="entry name" value="ABC-type transport auxiliary lipoprotein component"/>
    <property type="match status" value="1"/>
</dbReference>
<comment type="caution">
    <text evidence="2">The sequence shown here is derived from an EMBL/GenBank/DDBJ whole genome shotgun (WGS) entry which is preliminary data.</text>
</comment>
<dbReference type="SUPFAM" id="SSF159594">
    <property type="entry name" value="XCC0632-like"/>
    <property type="match status" value="1"/>
</dbReference>
<dbReference type="AlphaFoldDB" id="A0A7Z0HYD7"/>